<gene>
    <name evidence="1" type="ORF">GS18_0203485</name>
</gene>
<reference evidence="1 2" key="1">
    <citation type="journal article" date="2005" name="Int. J. Syst. Evol. Microbiol.">
        <title>Bacillus cibi sp. nov., isolated from jeotgal, a traditional Korean fermented seafood.</title>
        <authorList>
            <person name="Yoon J.H."/>
            <person name="Lee C.H."/>
            <person name="Oh T.K."/>
        </authorList>
    </citation>
    <scope>NUCLEOTIDE SEQUENCE [LARGE SCALE GENOMIC DNA]</scope>
    <source>
        <strain evidence="1 2">DSM 16189</strain>
    </source>
</reference>
<evidence type="ECO:0008006" key="3">
    <source>
        <dbReference type="Google" id="ProtNLM"/>
    </source>
</evidence>
<dbReference type="RefSeq" id="WP_029281528.1">
    <property type="nucleotide sequence ID" value="NZ_CANLZQ010000002.1"/>
</dbReference>
<evidence type="ECO:0000313" key="1">
    <source>
        <dbReference type="EMBL" id="KEZ54003.1"/>
    </source>
</evidence>
<organism evidence="1 2">
    <name type="scientific">Metabacillus indicus</name>
    <name type="common">Bacillus indicus</name>
    <dbReference type="NCBI Taxonomy" id="246786"/>
    <lineage>
        <taxon>Bacteria</taxon>
        <taxon>Bacillati</taxon>
        <taxon>Bacillota</taxon>
        <taxon>Bacilli</taxon>
        <taxon>Bacillales</taxon>
        <taxon>Bacillaceae</taxon>
        <taxon>Metabacillus</taxon>
    </lineage>
</organism>
<name>A0A084H341_METID</name>
<dbReference type="Proteomes" id="UP000028549">
    <property type="component" value="Unassembled WGS sequence"/>
</dbReference>
<sequence length="96" mass="11222">MNIAAYTVEKLQDPFGILTGDRYEFILDLEVDEEDELYTEKGLLMKVIFAVNDTGEGTVSVYHLMEQETNAVLDFELEEEEEMMVKAFCQKHYREE</sequence>
<protein>
    <recommendedName>
        <fullName evidence="3">Pullulanase</fullName>
    </recommendedName>
</protein>
<evidence type="ECO:0000313" key="2">
    <source>
        <dbReference type="Proteomes" id="UP000028549"/>
    </source>
</evidence>
<dbReference type="Pfam" id="PF20119">
    <property type="entry name" value="DUF6509"/>
    <property type="match status" value="1"/>
</dbReference>
<keyword evidence="2" id="KW-1185">Reference proteome</keyword>
<dbReference type="EMBL" id="JNVC02000001">
    <property type="protein sequence ID" value="KEZ54003.1"/>
    <property type="molecule type" value="Genomic_DNA"/>
</dbReference>
<dbReference type="STRING" id="246786.GS18_0203485"/>
<proteinExistence type="predicted"/>
<comment type="caution">
    <text evidence="1">The sequence shown here is derived from an EMBL/GenBank/DDBJ whole genome shotgun (WGS) entry which is preliminary data.</text>
</comment>
<dbReference type="OrthoDB" id="2736409at2"/>
<dbReference type="InterPro" id="IPR045424">
    <property type="entry name" value="DUF6509"/>
</dbReference>
<accession>A0A084H341</accession>
<dbReference type="AlphaFoldDB" id="A0A084H341"/>